<feature type="compositionally biased region" description="Low complexity" evidence="4">
    <location>
        <begin position="357"/>
        <end position="378"/>
    </location>
</feature>
<feature type="compositionally biased region" description="Low complexity" evidence="4">
    <location>
        <begin position="433"/>
        <end position="446"/>
    </location>
</feature>
<dbReference type="PROSITE" id="PS50293">
    <property type="entry name" value="TPR_REGION"/>
    <property type="match status" value="1"/>
</dbReference>
<keyword evidence="6" id="KW-1185">Reference proteome</keyword>
<feature type="compositionally biased region" description="Basic and acidic residues" evidence="4">
    <location>
        <begin position="410"/>
        <end position="419"/>
    </location>
</feature>
<sequence>MSPLVGANAQLRHLVYYHLDNGMLENALFFAGRLHAHEPRNGDAAHLLALCNIRLGRYKAAFDYARPRAQQPQHLGCAYVFAQACLGLERYDVGAQALEKARGLWAGRNHWNKHSDTSRRHVPDAAACYCLLGKLYGAHGDTKKAIEYYVESLKLNPFMWDAFTGLCDIGAVVRPQNIFKVTPEMLASISHSATNGHAPTSFSSHDNYDARNPFVSAPDADPFNTSTRAGGDANGLSLGGSSLLSKLNGSMPPAPSSFRDAETPTSNGQNIPDEDIMMGEAGGPVVNELMNERHAPDVPHAPTRKTRMQNLNAHEDPPRMRSMTTRARLKPASELNERADVPQPQWQNGHKRTNSGHSAHQAAPTSAPAADPSAAQPRRSTRLQSVQSGAHNMISGIRSLSSRNATSASREPEVRDRRELRKARATGTKGKTSSVGNVGRVVSGNRKPIMDPGGEISKADSRPPSTAPIAPPQKMTVTSDPRELEALEWLLDILMKIGSGYRDLSRFECVKAMEAFNSLPTVQRETPWVLAQMGKAYHGRAMYAEAEKVFLRLRERQPSYIEDMDIFSTVLWQQGKKTELAFLAHTLSDQDRLAPETWVALGNAFSLEREHDQAIKCFTRAIQLDPKFAYAYTLQGHEHMSNEELDKASFAFRCAISADSRHYNGWYGLGKVYEMQHKFEMAEKHYRAAFLINSNNDLLAMRIGSVLDRMKRTEQALALFDTAIRINPQALQARVKRGHILLKMGSPKEALAEYLFVKDAQPDDANIHLHIGQAYKKLRNKREALKYFTICMNLDPMAQRFIKETMETWDEDDVAEWSSDDEGP</sequence>
<dbReference type="GO" id="GO:0005680">
    <property type="term" value="C:anaphase-promoting complex"/>
    <property type="evidence" value="ECO:0007669"/>
    <property type="project" value="TreeGrafter"/>
</dbReference>
<dbReference type="OrthoDB" id="329563at2759"/>
<evidence type="ECO:0000313" key="6">
    <source>
        <dbReference type="Proteomes" id="UP000800036"/>
    </source>
</evidence>
<dbReference type="Proteomes" id="UP000800036">
    <property type="component" value="Unassembled WGS sequence"/>
</dbReference>
<proteinExistence type="inferred from homology"/>
<evidence type="ECO:0000256" key="4">
    <source>
        <dbReference type="SAM" id="MobiDB-lite"/>
    </source>
</evidence>
<protein>
    <submittedName>
        <fullName evidence="5">TPR-like protein</fullName>
    </submittedName>
</protein>
<dbReference type="GO" id="GO:0007091">
    <property type="term" value="P:metaphase/anaphase transition of mitotic cell cycle"/>
    <property type="evidence" value="ECO:0007669"/>
    <property type="project" value="TreeGrafter"/>
</dbReference>
<name>A0A6A5V9R3_9PLEO</name>
<dbReference type="InterPro" id="IPR019734">
    <property type="entry name" value="TPR_rpt"/>
</dbReference>
<dbReference type="Pfam" id="PF12895">
    <property type="entry name" value="ANAPC3"/>
    <property type="match status" value="1"/>
</dbReference>
<feature type="repeat" description="TPR" evidence="3">
    <location>
        <begin position="765"/>
        <end position="798"/>
    </location>
</feature>
<dbReference type="InterPro" id="IPR011990">
    <property type="entry name" value="TPR-like_helical_dom_sf"/>
</dbReference>
<accession>A0A6A5V9R3</accession>
<evidence type="ECO:0000256" key="3">
    <source>
        <dbReference type="PROSITE-ProRule" id="PRU00339"/>
    </source>
</evidence>
<dbReference type="PANTHER" id="PTHR12558">
    <property type="entry name" value="CELL DIVISION CYCLE 16,23,27"/>
    <property type="match status" value="1"/>
</dbReference>
<feature type="repeat" description="TPR" evidence="3">
    <location>
        <begin position="663"/>
        <end position="696"/>
    </location>
</feature>
<feature type="compositionally biased region" description="Polar residues" evidence="4">
    <location>
        <begin position="398"/>
        <end position="409"/>
    </location>
</feature>
<reference evidence="5" key="1">
    <citation type="journal article" date="2020" name="Stud. Mycol.">
        <title>101 Dothideomycetes genomes: a test case for predicting lifestyles and emergence of pathogens.</title>
        <authorList>
            <person name="Haridas S."/>
            <person name="Albert R."/>
            <person name="Binder M."/>
            <person name="Bloem J."/>
            <person name="Labutti K."/>
            <person name="Salamov A."/>
            <person name="Andreopoulos B."/>
            <person name="Baker S."/>
            <person name="Barry K."/>
            <person name="Bills G."/>
            <person name="Bluhm B."/>
            <person name="Cannon C."/>
            <person name="Castanera R."/>
            <person name="Culley D."/>
            <person name="Daum C."/>
            <person name="Ezra D."/>
            <person name="Gonzalez J."/>
            <person name="Henrissat B."/>
            <person name="Kuo A."/>
            <person name="Liang C."/>
            <person name="Lipzen A."/>
            <person name="Lutzoni F."/>
            <person name="Magnuson J."/>
            <person name="Mondo S."/>
            <person name="Nolan M."/>
            <person name="Ohm R."/>
            <person name="Pangilinan J."/>
            <person name="Park H.-J."/>
            <person name="Ramirez L."/>
            <person name="Alfaro M."/>
            <person name="Sun H."/>
            <person name="Tritt A."/>
            <person name="Yoshinaga Y."/>
            <person name="Zwiers L.-H."/>
            <person name="Turgeon B."/>
            <person name="Goodwin S."/>
            <person name="Spatafora J."/>
            <person name="Crous P."/>
            <person name="Grigoriev I."/>
        </authorList>
    </citation>
    <scope>NUCLEOTIDE SEQUENCE</scope>
    <source>
        <strain evidence="5">CBS 107.79</strain>
    </source>
</reference>
<feature type="compositionally biased region" description="Low complexity" evidence="4">
    <location>
        <begin position="229"/>
        <end position="250"/>
    </location>
</feature>
<feature type="region of interest" description="Disordered" evidence="4">
    <location>
        <begin position="295"/>
        <end position="478"/>
    </location>
</feature>
<feature type="repeat" description="TPR" evidence="3">
    <location>
        <begin position="697"/>
        <end position="730"/>
    </location>
</feature>
<dbReference type="Pfam" id="PF13432">
    <property type="entry name" value="TPR_16"/>
    <property type="match status" value="1"/>
</dbReference>
<organism evidence="5 6">
    <name type="scientific">Bimuria novae-zelandiae CBS 107.79</name>
    <dbReference type="NCBI Taxonomy" id="1447943"/>
    <lineage>
        <taxon>Eukaryota</taxon>
        <taxon>Fungi</taxon>
        <taxon>Dikarya</taxon>
        <taxon>Ascomycota</taxon>
        <taxon>Pezizomycotina</taxon>
        <taxon>Dothideomycetes</taxon>
        <taxon>Pleosporomycetidae</taxon>
        <taxon>Pleosporales</taxon>
        <taxon>Massarineae</taxon>
        <taxon>Didymosphaeriaceae</taxon>
        <taxon>Bimuria</taxon>
    </lineage>
</organism>
<feature type="repeat" description="TPR" evidence="3">
    <location>
        <begin position="595"/>
        <end position="628"/>
    </location>
</feature>
<comment type="similarity">
    <text evidence="2">Belongs to the APC3/CDC27 family.</text>
</comment>
<dbReference type="SUPFAM" id="SSF48452">
    <property type="entry name" value="TPR-like"/>
    <property type="match status" value="2"/>
</dbReference>
<dbReference type="EMBL" id="ML976678">
    <property type="protein sequence ID" value="KAF1973941.1"/>
    <property type="molecule type" value="Genomic_DNA"/>
</dbReference>
<dbReference type="GO" id="GO:0031145">
    <property type="term" value="P:anaphase-promoting complex-dependent catabolic process"/>
    <property type="evidence" value="ECO:0007669"/>
    <property type="project" value="TreeGrafter"/>
</dbReference>
<dbReference type="Gene3D" id="1.25.40.10">
    <property type="entry name" value="Tetratricopeptide repeat domain"/>
    <property type="match status" value="4"/>
</dbReference>
<dbReference type="AlphaFoldDB" id="A0A6A5V9R3"/>
<gene>
    <name evidence="5" type="ORF">BU23DRAFT_589389</name>
</gene>
<dbReference type="SMART" id="SM00028">
    <property type="entry name" value="TPR"/>
    <property type="match status" value="8"/>
</dbReference>
<feature type="compositionally biased region" description="Polar residues" evidence="4">
    <location>
        <begin position="192"/>
        <end position="205"/>
    </location>
</feature>
<dbReference type="Pfam" id="PF13181">
    <property type="entry name" value="TPR_8"/>
    <property type="match status" value="2"/>
</dbReference>
<dbReference type="GO" id="GO:0051301">
    <property type="term" value="P:cell division"/>
    <property type="evidence" value="ECO:0007669"/>
    <property type="project" value="TreeGrafter"/>
</dbReference>
<dbReference type="GO" id="GO:0016567">
    <property type="term" value="P:protein ubiquitination"/>
    <property type="evidence" value="ECO:0007669"/>
    <property type="project" value="TreeGrafter"/>
</dbReference>
<evidence type="ECO:0000256" key="2">
    <source>
        <dbReference type="ARBA" id="ARBA00038210"/>
    </source>
</evidence>
<dbReference type="PROSITE" id="PS50005">
    <property type="entry name" value="TPR"/>
    <property type="match status" value="5"/>
</dbReference>
<evidence type="ECO:0000313" key="5">
    <source>
        <dbReference type="EMBL" id="KAF1973941.1"/>
    </source>
</evidence>
<dbReference type="GO" id="GO:0005737">
    <property type="term" value="C:cytoplasm"/>
    <property type="evidence" value="ECO:0007669"/>
    <property type="project" value="TreeGrafter"/>
</dbReference>
<dbReference type="PANTHER" id="PTHR12558:SF13">
    <property type="entry name" value="CELL DIVISION CYCLE PROTEIN 27 HOMOLOG"/>
    <property type="match status" value="1"/>
</dbReference>
<evidence type="ECO:0000256" key="1">
    <source>
        <dbReference type="ARBA" id="ARBA00022803"/>
    </source>
</evidence>
<dbReference type="Pfam" id="PF00515">
    <property type="entry name" value="TPR_1"/>
    <property type="match status" value="1"/>
</dbReference>
<keyword evidence="1 3" id="KW-0802">TPR repeat</keyword>
<feature type="region of interest" description="Disordered" evidence="4">
    <location>
        <begin position="192"/>
        <end position="281"/>
    </location>
</feature>
<feature type="repeat" description="TPR" evidence="3">
    <location>
        <begin position="126"/>
        <end position="159"/>
    </location>
</feature>